<name>A0ABY7JMW6_9FIRM</name>
<gene>
    <name evidence="4 5" type="primary">aroD</name>
    <name evidence="5" type="ORF">O0R46_07865</name>
</gene>
<comment type="pathway">
    <text evidence="4">Metabolic intermediate biosynthesis; chorismate biosynthesis; chorismate from D-erythrose 4-phosphate and phosphoenolpyruvate: step 3/7.</text>
</comment>
<sequence>MKTYMVRNVEIGKDSPKICVPIVGEEIEEILESAAEIADTKADIVEWRVDYFNSYDNYEQILICLKKLRSLLRDIPIIFTFRTDKECGHKNIDRDYYTKLNKLAIESSLIDIVDIEVNTIGDDMKELIELAHKNNVLLIGSIHNFESTPTREDIMENLKYIESLNVDIPKVAYMPNCNEDVMNLLAASKDIYENYSDRPFIAISMSDIGFISRICGNRFGSAITFGTVGKNSAPGQVDIDNLIDKMALFS</sequence>
<evidence type="ECO:0000256" key="3">
    <source>
        <dbReference type="ARBA" id="ARBA00023270"/>
    </source>
</evidence>
<keyword evidence="2 4" id="KW-0456">Lyase</keyword>
<dbReference type="RefSeq" id="WP_269311200.1">
    <property type="nucleotide sequence ID" value="NZ_CP114052.1"/>
</dbReference>
<feature type="binding site" evidence="4">
    <location>
        <begin position="46"/>
        <end position="48"/>
    </location>
    <ligand>
        <name>3-dehydroquinate</name>
        <dbReference type="ChEBI" id="CHEBI:32364"/>
    </ligand>
</feature>
<dbReference type="HAMAP" id="MF_00214">
    <property type="entry name" value="AroD"/>
    <property type="match status" value="1"/>
</dbReference>
<feature type="active site" description="Proton donor/acceptor" evidence="4">
    <location>
        <position position="143"/>
    </location>
</feature>
<evidence type="ECO:0000256" key="1">
    <source>
        <dbReference type="ARBA" id="ARBA00001864"/>
    </source>
</evidence>
<dbReference type="NCBIfam" id="TIGR01093">
    <property type="entry name" value="aroD"/>
    <property type="match status" value="1"/>
</dbReference>
<organism evidence="5 6">
    <name type="scientific">Peptostreptococcus equinus</name>
    <dbReference type="NCBI Taxonomy" id="3003601"/>
    <lineage>
        <taxon>Bacteria</taxon>
        <taxon>Bacillati</taxon>
        <taxon>Bacillota</taxon>
        <taxon>Clostridia</taxon>
        <taxon>Peptostreptococcales</taxon>
        <taxon>Peptostreptococcaceae</taxon>
        <taxon>Peptostreptococcus</taxon>
    </lineage>
</organism>
<feature type="binding site" evidence="4">
    <location>
        <position position="236"/>
    </location>
    <ligand>
        <name>3-dehydroquinate</name>
        <dbReference type="ChEBI" id="CHEBI:32364"/>
    </ligand>
</feature>
<dbReference type="Proteomes" id="UP001164187">
    <property type="component" value="Chromosome"/>
</dbReference>
<protein>
    <recommendedName>
        <fullName evidence="4">3-dehydroquinate dehydratase</fullName>
        <shortName evidence="4">3-dehydroquinase</shortName>
        <ecNumber evidence="4">4.2.1.10</ecNumber>
    </recommendedName>
    <alternativeName>
        <fullName evidence="4">Type I DHQase</fullName>
    </alternativeName>
    <alternativeName>
        <fullName evidence="4">Type I dehydroquinase</fullName>
        <shortName evidence="4">DHQ1</shortName>
    </alternativeName>
</protein>
<evidence type="ECO:0000313" key="6">
    <source>
        <dbReference type="Proteomes" id="UP001164187"/>
    </source>
</evidence>
<feature type="active site" description="Schiff-base intermediate with substrate" evidence="4">
    <location>
        <position position="170"/>
    </location>
</feature>
<feature type="binding site" evidence="4">
    <location>
        <position position="232"/>
    </location>
    <ligand>
        <name>3-dehydroquinate</name>
        <dbReference type="ChEBI" id="CHEBI:32364"/>
    </ligand>
</feature>
<dbReference type="CDD" id="cd00502">
    <property type="entry name" value="DHQase_I"/>
    <property type="match status" value="1"/>
</dbReference>
<evidence type="ECO:0000256" key="4">
    <source>
        <dbReference type="HAMAP-Rule" id="MF_00214"/>
    </source>
</evidence>
<feature type="binding site" evidence="4">
    <location>
        <position position="82"/>
    </location>
    <ligand>
        <name>3-dehydroquinate</name>
        <dbReference type="ChEBI" id="CHEBI:32364"/>
    </ligand>
</feature>
<dbReference type="SUPFAM" id="SSF51569">
    <property type="entry name" value="Aldolase"/>
    <property type="match status" value="1"/>
</dbReference>
<comment type="function">
    <text evidence="4">Involved in the third step of the chorismate pathway, which leads to the biosynthesis of aromatic amino acids. Catalyzes the cis-dehydration of 3-dehydroquinate (DHQ) and introduces the first double bond of the aromatic ring to yield 3-dehydroshikimate.</text>
</comment>
<keyword evidence="3 4" id="KW-0704">Schiff base</keyword>
<keyword evidence="6" id="KW-1185">Reference proteome</keyword>
<feature type="binding site" evidence="4">
    <location>
        <position position="213"/>
    </location>
    <ligand>
        <name>3-dehydroquinate</name>
        <dbReference type="ChEBI" id="CHEBI:32364"/>
    </ligand>
</feature>
<comment type="subunit">
    <text evidence="4">Homodimer.</text>
</comment>
<dbReference type="InterPro" id="IPR013785">
    <property type="entry name" value="Aldolase_TIM"/>
</dbReference>
<dbReference type="PANTHER" id="PTHR43699">
    <property type="entry name" value="3-DEHYDROQUINATE DEHYDRATASE"/>
    <property type="match status" value="1"/>
</dbReference>
<dbReference type="PANTHER" id="PTHR43699:SF1">
    <property type="entry name" value="3-DEHYDROQUINATE DEHYDRATASE"/>
    <property type="match status" value="1"/>
</dbReference>
<evidence type="ECO:0000313" key="5">
    <source>
        <dbReference type="EMBL" id="WAW14509.1"/>
    </source>
</evidence>
<comment type="similarity">
    <text evidence="4">Belongs to the type-I 3-dehydroquinase family.</text>
</comment>
<dbReference type="EMBL" id="CP114052">
    <property type="protein sequence ID" value="WAW14509.1"/>
    <property type="molecule type" value="Genomic_DNA"/>
</dbReference>
<dbReference type="EC" id="4.2.1.10" evidence="4"/>
<dbReference type="InterPro" id="IPR001381">
    <property type="entry name" value="DHquinase_I"/>
</dbReference>
<accession>A0ABY7JMW6</accession>
<comment type="caution">
    <text evidence="4">Lacks conserved residue(s) required for the propagation of feature annotation.</text>
</comment>
<dbReference type="GO" id="GO:0003855">
    <property type="term" value="F:3-dehydroquinate dehydratase activity"/>
    <property type="evidence" value="ECO:0007669"/>
    <property type="project" value="UniProtKB-EC"/>
</dbReference>
<comment type="catalytic activity">
    <reaction evidence="1 4">
        <text>3-dehydroquinate = 3-dehydroshikimate + H2O</text>
        <dbReference type="Rhea" id="RHEA:21096"/>
        <dbReference type="ChEBI" id="CHEBI:15377"/>
        <dbReference type="ChEBI" id="CHEBI:16630"/>
        <dbReference type="ChEBI" id="CHEBI:32364"/>
        <dbReference type="EC" id="4.2.1.10"/>
    </reaction>
</comment>
<keyword evidence="4" id="KW-0057">Aromatic amino acid biosynthesis</keyword>
<dbReference type="Pfam" id="PF01487">
    <property type="entry name" value="DHquinase_I"/>
    <property type="match status" value="1"/>
</dbReference>
<keyword evidence="4" id="KW-0028">Amino-acid biosynthesis</keyword>
<reference evidence="5" key="1">
    <citation type="submission" date="2022-12" db="EMBL/GenBank/DDBJ databases">
        <title>Peptostreptococcus.</title>
        <authorList>
            <person name="Lee S.H."/>
        </authorList>
    </citation>
    <scope>NUCLEOTIDE SEQUENCE</scope>
    <source>
        <strain evidence="5">CBA3647</strain>
    </source>
</reference>
<evidence type="ECO:0000256" key="2">
    <source>
        <dbReference type="ARBA" id="ARBA00023239"/>
    </source>
</evidence>
<dbReference type="Gene3D" id="3.20.20.70">
    <property type="entry name" value="Aldolase class I"/>
    <property type="match status" value="1"/>
</dbReference>
<dbReference type="InterPro" id="IPR050146">
    <property type="entry name" value="Type-I_3-dehydroquinase"/>
</dbReference>
<proteinExistence type="inferred from homology"/>